<gene>
    <name evidence="4" type="ORF">IRI77_06130</name>
</gene>
<dbReference type="EMBL" id="CP063849">
    <property type="protein sequence ID" value="QOY89528.1"/>
    <property type="molecule type" value="Genomic_DNA"/>
</dbReference>
<dbReference type="GO" id="GO:0016853">
    <property type="term" value="F:isomerase activity"/>
    <property type="evidence" value="ECO:0007669"/>
    <property type="project" value="UniProtKB-KW"/>
</dbReference>
<proteinExistence type="inferred from homology"/>
<dbReference type="NCBIfam" id="TIGR00654">
    <property type="entry name" value="PhzF_family"/>
    <property type="match status" value="1"/>
</dbReference>
<dbReference type="SUPFAM" id="SSF54506">
    <property type="entry name" value="Diaminopimelate epimerase-like"/>
    <property type="match status" value="1"/>
</dbReference>
<evidence type="ECO:0000313" key="5">
    <source>
        <dbReference type="Proteomes" id="UP000593892"/>
    </source>
</evidence>
<dbReference type="InterPro" id="IPR003719">
    <property type="entry name" value="Phenazine_PhzF-like"/>
</dbReference>
<dbReference type="GO" id="GO:0005737">
    <property type="term" value="C:cytoplasm"/>
    <property type="evidence" value="ECO:0007669"/>
    <property type="project" value="TreeGrafter"/>
</dbReference>
<dbReference type="PANTHER" id="PTHR13774:SF17">
    <property type="entry name" value="PHENAZINE BIOSYNTHESIS-LIKE DOMAIN-CONTAINING PROTEIN"/>
    <property type="match status" value="1"/>
</dbReference>
<reference evidence="4 5" key="1">
    <citation type="submission" date="2020-10" db="EMBL/GenBank/DDBJ databases">
        <title>Complete genome sequence of Paludibaculum fermentans P105T, a facultatively anaerobic acidobacterium capable of dissimilatory Fe(III) reduction.</title>
        <authorList>
            <person name="Dedysh S.N."/>
            <person name="Beletsky A.V."/>
            <person name="Kulichevskaya I.S."/>
            <person name="Mardanov A.V."/>
            <person name="Ravin N.V."/>
        </authorList>
    </citation>
    <scope>NUCLEOTIDE SEQUENCE [LARGE SCALE GENOMIC DNA]</scope>
    <source>
        <strain evidence="4 5">P105</strain>
    </source>
</reference>
<dbReference type="Pfam" id="PF02567">
    <property type="entry name" value="PhzC-PhzF"/>
    <property type="match status" value="1"/>
</dbReference>
<name>A0A7S7SM51_PALFE</name>
<sequence length="261" mass="28249">MELPIYQVDAFSSGVFAGNPAAICPLESWLPAETMQSIAAENNLAETAYFVKTGDRYHLRWFTPAVEVDLCGHATLASAYVIFRLLDTAADVVRFDTLSGELVVTKEGERLSMDFPARPAEAVRPCPGLVQALGGSPKQVLASRDYLVVYETEEEIHALTPDMTALCSIDRFAVIVTAPSSTPGVDFVSRFFAPSQGVPEDPVTGSAHCTLIPYWAQRLGKTELVARQVSKRGGTLFCALRGERVGIAGEAALYLRGSIEF</sequence>
<evidence type="ECO:0000256" key="2">
    <source>
        <dbReference type="ARBA" id="ARBA00023235"/>
    </source>
</evidence>
<evidence type="ECO:0000256" key="1">
    <source>
        <dbReference type="ARBA" id="ARBA00008270"/>
    </source>
</evidence>
<protein>
    <submittedName>
        <fullName evidence="4">PhzF family phenazine biosynthesis protein</fullName>
    </submittedName>
</protein>
<evidence type="ECO:0000313" key="4">
    <source>
        <dbReference type="EMBL" id="QOY89528.1"/>
    </source>
</evidence>
<dbReference type="PANTHER" id="PTHR13774">
    <property type="entry name" value="PHENAZINE BIOSYNTHESIS PROTEIN"/>
    <property type="match status" value="1"/>
</dbReference>
<keyword evidence="5" id="KW-1185">Reference proteome</keyword>
<organism evidence="4 5">
    <name type="scientific">Paludibaculum fermentans</name>
    <dbReference type="NCBI Taxonomy" id="1473598"/>
    <lineage>
        <taxon>Bacteria</taxon>
        <taxon>Pseudomonadati</taxon>
        <taxon>Acidobacteriota</taxon>
        <taxon>Terriglobia</taxon>
        <taxon>Bryobacterales</taxon>
        <taxon>Bryobacteraceae</taxon>
        <taxon>Paludibaculum</taxon>
    </lineage>
</organism>
<dbReference type="Proteomes" id="UP000593892">
    <property type="component" value="Chromosome"/>
</dbReference>
<dbReference type="Gene3D" id="3.10.310.10">
    <property type="entry name" value="Diaminopimelate Epimerase, Chain A, domain 1"/>
    <property type="match status" value="2"/>
</dbReference>
<feature type="active site" evidence="3">
    <location>
        <position position="46"/>
    </location>
</feature>
<dbReference type="KEGG" id="pfer:IRI77_06130"/>
<evidence type="ECO:0000256" key="3">
    <source>
        <dbReference type="PIRSR" id="PIRSR016184-1"/>
    </source>
</evidence>
<comment type="similarity">
    <text evidence="1">Belongs to the PhzF family.</text>
</comment>
<keyword evidence="2" id="KW-0413">Isomerase</keyword>
<dbReference type="AlphaFoldDB" id="A0A7S7SM51"/>
<dbReference type="PIRSF" id="PIRSF016184">
    <property type="entry name" value="PhzC_PhzF"/>
    <property type="match status" value="1"/>
</dbReference>
<dbReference type="RefSeq" id="WP_194451190.1">
    <property type="nucleotide sequence ID" value="NZ_CP063849.1"/>
</dbReference>
<accession>A0A7S7SM51</accession>